<keyword evidence="6" id="KW-1185">Reference proteome</keyword>
<dbReference type="Pfam" id="PF00106">
    <property type="entry name" value="adh_short"/>
    <property type="match status" value="1"/>
</dbReference>
<dbReference type="SMART" id="SM00822">
    <property type="entry name" value="PKS_KR"/>
    <property type="match status" value="1"/>
</dbReference>
<name>A0A4Z0YUM4_9PEZI</name>
<accession>A0A4Z0YUM4</accession>
<dbReference type="SUPFAM" id="SSF51735">
    <property type="entry name" value="NAD(P)-binding Rossmann-fold domains"/>
    <property type="match status" value="1"/>
</dbReference>
<evidence type="ECO:0000313" key="6">
    <source>
        <dbReference type="Proteomes" id="UP000297716"/>
    </source>
</evidence>
<protein>
    <recommendedName>
        <fullName evidence="4">Ketoreductase domain-containing protein</fullName>
    </recommendedName>
</protein>
<dbReference type="InterPro" id="IPR002347">
    <property type="entry name" value="SDR_fam"/>
</dbReference>
<evidence type="ECO:0000313" key="5">
    <source>
        <dbReference type="EMBL" id="TGJ83101.1"/>
    </source>
</evidence>
<evidence type="ECO:0000256" key="3">
    <source>
        <dbReference type="RuleBase" id="RU000363"/>
    </source>
</evidence>
<dbReference type="Proteomes" id="UP000297716">
    <property type="component" value="Unassembled WGS sequence"/>
</dbReference>
<dbReference type="GO" id="GO:0016491">
    <property type="term" value="F:oxidoreductase activity"/>
    <property type="evidence" value="ECO:0007669"/>
    <property type="project" value="UniProtKB-KW"/>
</dbReference>
<proteinExistence type="inferred from homology"/>
<evidence type="ECO:0000259" key="4">
    <source>
        <dbReference type="SMART" id="SM00822"/>
    </source>
</evidence>
<dbReference type="PANTHER" id="PTHR43976:SF16">
    <property type="entry name" value="SHORT-CHAIN DEHYDROGENASE_REDUCTASE FAMILY PROTEIN"/>
    <property type="match status" value="1"/>
</dbReference>
<sequence length="297" mass="32256">MNPVNTKPYQLPADATWFITGCSSGIGRAIAELVASKPGQRLIATARNPSSLSYLADNDGILKLTLDVASRSSVEKAFEAAAEHFRDQFHIDVLVNNAGYELAGDTEAATEEEMHDQLETNFFGTARVATNAMRVMRQSKDHRGGIIFNISSLAGVAAFPGQAFYHASKFAVEGWSESFARELHPDWNINICIVEPGGVKTEFEHGSKKYTKVHEAYDGADMPARQLAGWVKKGIAAGGGVPPTAVAEALYVVASRNDKVPLWLPLTSTAAQLIKMKLQVRLDNLEAVKELTPIDKK</sequence>
<dbReference type="InterPro" id="IPR036291">
    <property type="entry name" value="NAD(P)-bd_dom_sf"/>
</dbReference>
<dbReference type="InterPro" id="IPR051911">
    <property type="entry name" value="SDR_oxidoreductase"/>
</dbReference>
<reference evidence="5 6" key="1">
    <citation type="submission" date="2019-03" db="EMBL/GenBank/DDBJ databases">
        <title>Draft genome sequence of Xylaria hypoxylon DSM 108379, a ubiquitous saprotrophic-parasitic fungi on hardwood.</title>
        <authorList>
            <person name="Buettner E."/>
            <person name="Leonhardt S."/>
            <person name="Gebauer A.M."/>
            <person name="Liers C."/>
            <person name="Hofrichter M."/>
            <person name="Kellner H."/>
        </authorList>
    </citation>
    <scope>NUCLEOTIDE SEQUENCE [LARGE SCALE GENOMIC DNA]</scope>
    <source>
        <strain evidence="5 6">DSM 108379</strain>
    </source>
</reference>
<dbReference type="OrthoDB" id="1274115at2759"/>
<keyword evidence="2" id="KW-0560">Oxidoreductase</keyword>
<comment type="similarity">
    <text evidence="1 3">Belongs to the short-chain dehydrogenases/reductases (SDR) family.</text>
</comment>
<dbReference type="EMBL" id="SKBN01000104">
    <property type="protein sequence ID" value="TGJ83101.1"/>
    <property type="molecule type" value="Genomic_DNA"/>
</dbReference>
<dbReference type="PRINTS" id="PR00080">
    <property type="entry name" value="SDRFAMILY"/>
</dbReference>
<dbReference type="AlphaFoldDB" id="A0A4Z0YUM4"/>
<gene>
    <name evidence="5" type="ORF">E0Z10_g5659</name>
</gene>
<dbReference type="PANTHER" id="PTHR43976">
    <property type="entry name" value="SHORT CHAIN DEHYDROGENASE"/>
    <property type="match status" value="1"/>
</dbReference>
<organism evidence="5 6">
    <name type="scientific">Xylaria hypoxylon</name>
    <dbReference type="NCBI Taxonomy" id="37992"/>
    <lineage>
        <taxon>Eukaryota</taxon>
        <taxon>Fungi</taxon>
        <taxon>Dikarya</taxon>
        <taxon>Ascomycota</taxon>
        <taxon>Pezizomycotina</taxon>
        <taxon>Sordariomycetes</taxon>
        <taxon>Xylariomycetidae</taxon>
        <taxon>Xylariales</taxon>
        <taxon>Xylariaceae</taxon>
        <taxon>Xylaria</taxon>
    </lineage>
</organism>
<dbReference type="PRINTS" id="PR00081">
    <property type="entry name" value="GDHRDH"/>
</dbReference>
<evidence type="ECO:0000256" key="2">
    <source>
        <dbReference type="ARBA" id="ARBA00023002"/>
    </source>
</evidence>
<feature type="domain" description="Ketoreductase" evidence="4">
    <location>
        <begin position="15"/>
        <end position="202"/>
    </location>
</feature>
<dbReference type="Gene3D" id="3.40.50.720">
    <property type="entry name" value="NAD(P)-binding Rossmann-like Domain"/>
    <property type="match status" value="1"/>
</dbReference>
<dbReference type="STRING" id="37992.A0A4Z0YUM4"/>
<dbReference type="InterPro" id="IPR057326">
    <property type="entry name" value="KR_dom"/>
</dbReference>
<evidence type="ECO:0000256" key="1">
    <source>
        <dbReference type="ARBA" id="ARBA00006484"/>
    </source>
</evidence>
<dbReference type="CDD" id="cd05374">
    <property type="entry name" value="17beta-HSD-like_SDR_c"/>
    <property type="match status" value="1"/>
</dbReference>
<comment type="caution">
    <text evidence="5">The sequence shown here is derived from an EMBL/GenBank/DDBJ whole genome shotgun (WGS) entry which is preliminary data.</text>
</comment>